<feature type="transmembrane region" description="Helical" evidence="7">
    <location>
        <begin position="332"/>
        <end position="354"/>
    </location>
</feature>
<keyword evidence="4 7" id="KW-0812">Transmembrane</keyword>
<dbReference type="GO" id="GO:0044874">
    <property type="term" value="P:lipoprotein localization to outer membrane"/>
    <property type="evidence" value="ECO:0007669"/>
    <property type="project" value="TreeGrafter"/>
</dbReference>
<dbReference type="InterPro" id="IPR025857">
    <property type="entry name" value="MacB_PCD"/>
</dbReference>
<comment type="subcellular location">
    <subcellularLocation>
        <location evidence="1">Cell membrane</location>
        <topology evidence="1">Multi-pass membrane protein</topology>
    </subcellularLocation>
</comment>
<gene>
    <name evidence="10" type="ORF">HELGO_WM26775</name>
</gene>
<evidence type="ECO:0000256" key="3">
    <source>
        <dbReference type="ARBA" id="ARBA00022475"/>
    </source>
</evidence>
<accession>A0A6S6UEV6</accession>
<comment type="similarity">
    <text evidence="2">Belongs to the ABC-4 integral membrane protein family. LolC/E subfamily.</text>
</comment>
<evidence type="ECO:0000259" key="9">
    <source>
        <dbReference type="Pfam" id="PF12704"/>
    </source>
</evidence>
<dbReference type="Pfam" id="PF12704">
    <property type="entry name" value="MacB_PCD"/>
    <property type="match status" value="1"/>
</dbReference>
<name>A0A6S6UEV6_9BACT</name>
<protein>
    <submittedName>
        <fullName evidence="10">ABC transporter permease</fullName>
    </submittedName>
</protein>
<evidence type="ECO:0000259" key="8">
    <source>
        <dbReference type="Pfam" id="PF02687"/>
    </source>
</evidence>
<proteinExistence type="inferred from homology"/>
<evidence type="ECO:0000313" key="10">
    <source>
        <dbReference type="EMBL" id="CAA6826738.1"/>
    </source>
</evidence>
<keyword evidence="6 7" id="KW-0472">Membrane</keyword>
<feature type="domain" description="MacB-like periplasmic core" evidence="9">
    <location>
        <begin position="3"/>
        <end position="200"/>
    </location>
</feature>
<evidence type="ECO:0000256" key="1">
    <source>
        <dbReference type="ARBA" id="ARBA00004651"/>
    </source>
</evidence>
<dbReference type="Pfam" id="PF02687">
    <property type="entry name" value="FtsX"/>
    <property type="match status" value="1"/>
</dbReference>
<dbReference type="PANTHER" id="PTHR30489">
    <property type="entry name" value="LIPOPROTEIN-RELEASING SYSTEM TRANSMEMBRANE PROTEIN LOLE"/>
    <property type="match status" value="1"/>
</dbReference>
<dbReference type="InterPro" id="IPR051447">
    <property type="entry name" value="Lipoprotein-release_system"/>
</dbReference>
<evidence type="ECO:0000256" key="2">
    <source>
        <dbReference type="ARBA" id="ARBA00005236"/>
    </source>
</evidence>
<feature type="transmembrane region" description="Helical" evidence="7">
    <location>
        <begin position="227"/>
        <end position="251"/>
    </location>
</feature>
<dbReference type="EMBL" id="CACVAR010000409">
    <property type="protein sequence ID" value="CAA6826738.1"/>
    <property type="molecule type" value="Genomic_DNA"/>
</dbReference>
<feature type="domain" description="ABC3 transporter permease C-terminal" evidence="8">
    <location>
        <begin position="232"/>
        <end position="362"/>
    </location>
</feature>
<dbReference type="PANTHER" id="PTHR30489:SF0">
    <property type="entry name" value="LIPOPROTEIN-RELEASING SYSTEM TRANSMEMBRANE PROTEIN LOLE"/>
    <property type="match status" value="1"/>
</dbReference>
<sequence length="370" mass="41150">MLSIQGLYHGMTLNMIESIKRSDSGEVSLYAKGYRLDPDIKKSIDNAPKIVEALEKLEGVKAVTLRLSAEGLSSTARKSSFSSIYGIDLQSEENFGQFSDFLKEGNITFRKRGAILGVELAKTLKVKIGSKVIFSTQDNQGEINSIALRVRAIVQTANMALDGTALYIDKNSLHKFLSVDTNKATQIAIRTSDESTLQTIKITYPKLDVLSFLELNPMMQQMEDVMVIFNGVTFFIVMLVVFMGILGVMYVSILDRIREFGILLSIGMHYKYIRLQVTLEALLMGFIGYLLGAILGIIILLYLQQQGIDLSHFADGLESFGMNTTIYGHIKLSYFTTTFVAIIAASLLSVVLPLRRIKKMNPIEVIKADK</sequence>
<feature type="transmembrane region" description="Helical" evidence="7">
    <location>
        <begin position="281"/>
        <end position="303"/>
    </location>
</feature>
<dbReference type="InterPro" id="IPR003838">
    <property type="entry name" value="ABC3_permease_C"/>
</dbReference>
<organism evidence="10">
    <name type="scientific">uncultured Sulfurovum sp</name>
    <dbReference type="NCBI Taxonomy" id="269237"/>
    <lineage>
        <taxon>Bacteria</taxon>
        <taxon>Pseudomonadati</taxon>
        <taxon>Campylobacterota</taxon>
        <taxon>Epsilonproteobacteria</taxon>
        <taxon>Campylobacterales</taxon>
        <taxon>Sulfurovaceae</taxon>
        <taxon>Sulfurovum</taxon>
        <taxon>environmental samples</taxon>
    </lineage>
</organism>
<reference evidence="10" key="1">
    <citation type="submission" date="2020-01" db="EMBL/GenBank/DDBJ databases">
        <authorList>
            <person name="Meier V. D."/>
            <person name="Meier V D."/>
        </authorList>
    </citation>
    <scope>NUCLEOTIDE SEQUENCE</scope>
    <source>
        <strain evidence="10">HLG_WM_MAG_03</strain>
    </source>
</reference>
<evidence type="ECO:0000256" key="4">
    <source>
        <dbReference type="ARBA" id="ARBA00022692"/>
    </source>
</evidence>
<evidence type="ECO:0000256" key="7">
    <source>
        <dbReference type="SAM" id="Phobius"/>
    </source>
</evidence>
<dbReference type="AlphaFoldDB" id="A0A6S6UEV6"/>
<dbReference type="GO" id="GO:0098797">
    <property type="term" value="C:plasma membrane protein complex"/>
    <property type="evidence" value="ECO:0007669"/>
    <property type="project" value="TreeGrafter"/>
</dbReference>
<evidence type="ECO:0000256" key="5">
    <source>
        <dbReference type="ARBA" id="ARBA00022989"/>
    </source>
</evidence>
<keyword evidence="3" id="KW-1003">Cell membrane</keyword>
<evidence type="ECO:0000256" key="6">
    <source>
        <dbReference type="ARBA" id="ARBA00023136"/>
    </source>
</evidence>
<keyword evidence="5 7" id="KW-1133">Transmembrane helix</keyword>